<proteinExistence type="predicted"/>
<accession>A0ABU6RRQ1</accession>
<reference evidence="2 3" key="1">
    <citation type="journal article" date="2023" name="Plants (Basel)">
        <title>Bridging the Gap: Combining Genomics and Transcriptomics Approaches to Understand Stylosanthes scabra, an Orphan Legume from the Brazilian Caatinga.</title>
        <authorList>
            <person name="Ferreira-Neto J.R.C."/>
            <person name="da Silva M.D."/>
            <person name="Binneck E."/>
            <person name="de Melo N.F."/>
            <person name="da Silva R.H."/>
            <person name="de Melo A.L.T.M."/>
            <person name="Pandolfi V."/>
            <person name="Bustamante F.O."/>
            <person name="Brasileiro-Vidal A.C."/>
            <person name="Benko-Iseppon A.M."/>
        </authorList>
    </citation>
    <scope>NUCLEOTIDE SEQUENCE [LARGE SCALE GENOMIC DNA]</scope>
    <source>
        <tissue evidence="2">Leaves</tissue>
    </source>
</reference>
<organism evidence="2 3">
    <name type="scientific">Stylosanthes scabra</name>
    <dbReference type="NCBI Taxonomy" id="79078"/>
    <lineage>
        <taxon>Eukaryota</taxon>
        <taxon>Viridiplantae</taxon>
        <taxon>Streptophyta</taxon>
        <taxon>Embryophyta</taxon>
        <taxon>Tracheophyta</taxon>
        <taxon>Spermatophyta</taxon>
        <taxon>Magnoliopsida</taxon>
        <taxon>eudicotyledons</taxon>
        <taxon>Gunneridae</taxon>
        <taxon>Pentapetalae</taxon>
        <taxon>rosids</taxon>
        <taxon>fabids</taxon>
        <taxon>Fabales</taxon>
        <taxon>Fabaceae</taxon>
        <taxon>Papilionoideae</taxon>
        <taxon>50 kb inversion clade</taxon>
        <taxon>dalbergioids sensu lato</taxon>
        <taxon>Dalbergieae</taxon>
        <taxon>Pterocarpus clade</taxon>
        <taxon>Stylosanthes</taxon>
    </lineage>
</organism>
<name>A0ABU6RRQ1_9FABA</name>
<gene>
    <name evidence="2" type="ORF">PIB30_080163</name>
</gene>
<evidence type="ECO:0000313" key="3">
    <source>
        <dbReference type="Proteomes" id="UP001341840"/>
    </source>
</evidence>
<feature type="region of interest" description="Disordered" evidence="1">
    <location>
        <begin position="1"/>
        <end position="116"/>
    </location>
</feature>
<keyword evidence="3" id="KW-1185">Reference proteome</keyword>
<feature type="compositionally biased region" description="Basic and acidic residues" evidence="1">
    <location>
        <begin position="73"/>
        <end position="87"/>
    </location>
</feature>
<dbReference type="EMBL" id="JASCZI010031367">
    <property type="protein sequence ID" value="MED6126620.1"/>
    <property type="molecule type" value="Genomic_DNA"/>
</dbReference>
<evidence type="ECO:0000313" key="2">
    <source>
        <dbReference type="EMBL" id="MED6126620.1"/>
    </source>
</evidence>
<sequence>MRERKCSFKREAHGRFRELDPKKKEKIEEEGKRRAETLRQGNYEKKRKEGGKEQTAKPNTAAAAAVKSKKQKRERESDARWEKKKDGVYVSPLPPTYFHPGYGRRRSTALLEREIG</sequence>
<feature type="compositionally biased region" description="Low complexity" evidence="1">
    <location>
        <begin position="56"/>
        <end position="66"/>
    </location>
</feature>
<comment type="caution">
    <text evidence="2">The sequence shown here is derived from an EMBL/GenBank/DDBJ whole genome shotgun (WGS) entry which is preliminary data.</text>
</comment>
<protein>
    <submittedName>
        <fullName evidence="2">Uncharacterized protein</fullName>
    </submittedName>
</protein>
<dbReference type="Proteomes" id="UP001341840">
    <property type="component" value="Unassembled WGS sequence"/>
</dbReference>
<evidence type="ECO:0000256" key="1">
    <source>
        <dbReference type="SAM" id="MobiDB-lite"/>
    </source>
</evidence>
<feature type="compositionally biased region" description="Basic and acidic residues" evidence="1">
    <location>
        <begin position="1"/>
        <end position="55"/>
    </location>
</feature>